<dbReference type="GO" id="GO:0030036">
    <property type="term" value="P:actin cytoskeleton organization"/>
    <property type="evidence" value="ECO:0007669"/>
    <property type="project" value="UniProtKB-ARBA"/>
</dbReference>
<dbReference type="KEGG" id="ppa:PAS_chr2-2_0259"/>
<dbReference type="Proteomes" id="UP000000314">
    <property type="component" value="Chromosome 2"/>
</dbReference>
<dbReference type="InterPro" id="IPR031160">
    <property type="entry name" value="F_BAR_dom"/>
</dbReference>
<evidence type="ECO:0000256" key="8">
    <source>
        <dbReference type="SAM" id="MobiDB-lite"/>
    </source>
</evidence>
<feature type="compositionally biased region" description="Polar residues" evidence="8">
    <location>
        <begin position="490"/>
        <end position="503"/>
    </location>
</feature>
<dbReference type="Gene3D" id="1.20.1270.60">
    <property type="entry name" value="Arfaptin homology (AH) domain/BAR domain"/>
    <property type="match status" value="1"/>
</dbReference>
<evidence type="ECO:0000256" key="3">
    <source>
        <dbReference type="ARBA" id="ARBA00022490"/>
    </source>
</evidence>
<evidence type="ECO:0000259" key="9">
    <source>
        <dbReference type="PROSITE" id="PS50002"/>
    </source>
</evidence>
<dbReference type="InterPro" id="IPR001452">
    <property type="entry name" value="SH3_domain"/>
</dbReference>
<dbReference type="Pfam" id="PF00018">
    <property type="entry name" value="SH3_1"/>
    <property type="match status" value="1"/>
</dbReference>
<name>C4R2D1_KOMPG</name>
<evidence type="ECO:0000256" key="2">
    <source>
        <dbReference type="ARBA" id="ARBA00022443"/>
    </source>
</evidence>
<feature type="domain" description="SH3" evidence="9">
    <location>
        <begin position="552"/>
        <end position="612"/>
    </location>
</feature>
<feature type="compositionally biased region" description="Basic and acidic residues" evidence="8">
    <location>
        <begin position="337"/>
        <end position="351"/>
    </location>
</feature>
<proteinExistence type="predicted"/>
<dbReference type="eggNOG" id="KOG2398">
    <property type="taxonomic scope" value="Eukaryota"/>
</dbReference>
<organism evidence="11 12">
    <name type="scientific">Komagataella phaffii (strain GS115 / ATCC 20864)</name>
    <name type="common">Yeast</name>
    <name type="synonym">Pichia pastoris</name>
    <dbReference type="NCBI Taxonomy" id="644223"/>
    <lineage>
        <taxon>Eukaryota</taxon>
        <taxon>Fungi</taxon>
        <taxon>Dikarya</taxon>
        <taxon>Ascomycota</taxon>
        <taxon>Saccharomycotina</taxon>
        <taxon>Pichiomycetes</taxon>
        <taxon>Pichiales</taxon>
        <taxon>Pichiaceae</taxon>
        <taxon>Komagataella</taxon>
    </lineage>
</organism>
<feature type="compositionally biased region" description="Basic and acidic residues" evidence="8">
    <location>
        <begin position="421"/>
        <end position="430"/>
    </location>
</feature>
<dbReference type="PROSITE" id="PS51741">
    <property type="entry name" value="F_BAR"/>
    <property type="match status" value="1"/>
</dbReference>
<feature type="region of interest" description="Disordered" evidence="8">
    <location>
        <begin position="337"/>
        <end position="465"/>
    </location>
</feature>
<dbReference type="SUPFAM" id="SSF50044">
    <property type="entry name" value="SH3-domain"/>
    <property type="match status" value="1"/>
</dbReference>
<dbReference type="InParanoid" id="C4R2D1"/>
<accession>C4R2D1</accession>
<dbReference type="STRING" id="644223.C4R2D1"/>
<reference evidence="11 12" key="1">
    <citation type="journal article" date="2009" name="Nat. Biotechnol.">
        <title>Genome sequence of the recombinant protein production host Pichia pastoris.</title>
        <authorList>
            <person name="De Schutter K."/>
            <person name="Lin Y.C."/>
            <person name="Tiels P."/>
            <person name="Van Hecke A."/>
            <person name="Glinka S."/>
            <person name="Weber-Lehmann J."/>
            <person name="Rouze P."/>
            <person name="Van de Peer Y."/>
            <person name="Callewaert N."/>
        </authorList>
    </citation>
    <scope>NUCLEOTIDE SEQUENCE [LARGE SCALE GENOMIC DNA]</scope>
    <source>
        <strain evidence="12">GS115 / ATCC 20864</strain>
    </source>
</reference>
<feature type="domain" description="F-BAR" evidence="10">
    <location>
        <begin position="6"/>
        <end position="260"/>
    </location>
</feature>
<dbReference type="Pfam" id="PF00611">
    <property type="entry name" value="FCH"/>
    <property type="match status" value="1"/>
</dbReference>
<keyword evidence="12" id="KW-1185">Reference proteome</keyword>
<dbReference type="EMBL" id="FN392320">
    <property type="protein sequence ID" value="CAY69655.1"/>
    <property type="molecule type" value="Genomic_DNA"/>
</dbReference>
<dbReference type="GO" id="GO:0120104">
    <property type="term" value="C:mitotic actomyosin contractile ring, proximal layer"/>
    <property type="evidence" value="ECO:0007669"/>
    <property type="project" value="TreeGrafter"/>
</dbReference>
<dbReference type="GO" id="GO:0009898">
    <property type="term" value="C:cytoplasmic side of plasma membrane"/>
    <property type="evidence" value="ECO:0007669"/>
    <property type="project" value="TreeGrafter"/>
</dbReference>
<dbReference type="PROSITE" id="PS50002">
    <property type="entry name" value="SH3"/>
    <property type="match status" value="1"/>
</dbReference>
<dbReference type="CDD" id="cd00174">
    <property type="entry name" value="SH3"/>
    <property type="match status" value="1"/>
</dbReference>
<evidence type="ECO:0000313" key="12">
    <source>
        <dbReference type="Proteomes" id="UP000000314"/>
    </source>
</evidence>
<dbReference type="OMA" id="RFAKSWN"/>
<feature type="region of interest" description="Disordered" evidence="8">
    <location>
        <begin position="483"/>
        <end position="528"/>
    </location>
</feature>
<comment type="subcellular location">
    <subcellularLocation>
        <location evidence="1">Cytoplasm</location>
        <location evidence="1">Cytoskeleton</location>
    </subcellularLocation>
</comment>
<dbReference type="InterPro" id="IPR001060">
    <property type="entry name" value="FCH_dom"/>
</dbReference>
<dbReference type="PANTHER" id="PTHR23065">
    <property type="entry name" value="PROLINE-SERINE-THREONINE PHOSPHATASE INTERACTING PROTEIN 1"/>
    <property type="match status" value="1"/>
</dbReference>
<dbReference type="PRINTS" id="PR00452">
    <property type="entry name" value="SH3DOMAIN"/>
</dbReference>
<dbReference type="HOGENOM" id="CLU_003525_1_1_1"/>
<dbReference type="InterPro" id="IPR036028">
    <property type="entry name" value="SH3-like_dom_sf"/>
</dbReference>
<evidence type="ECO:0000256" key="1">
    <source>
        <dbReference type="ARBA" id="ARBA00004245"/>
    </source>
</evidence>
<gene>
    <name evidence="11" type="ordered locus">PAS_chr2-2_0259</name>
</gene>
<dbReference type="RefSeq" id="XP_002491935.1">
    <property type="nucleotide sequence ID" value="XM_002491890.1"/>
</dbReference>
<sequence length="612" mass="69881">MPVPTDGTYANNFWGKNDHGSQIVIDQLNKSRKSCEELYSYYKEKIQLEEEYSRKLGSLSKKYLGSEEFGSLKDALHTLTLESRQIAASHLAEADQISTQVSGPLETFISSWNAKRKPIELNLEKICKYRSVVTQKLEHSKKKYLADCQKLQGYQSQKMLADGRELEKLEAKIPKLKVNLNHHRRQYYEYVKELTELNEMWIREWGLASVTLQQLEEERIKFMKSNIWTFANVISTTCLSDDSSAENVRVSLEKCESKQVIQEFVDLKATGSTIYSSPRFIEFYHNEQEEELKILATSNINILNPMDTLPLSDSYSKRNIVNPSDPTLEDQNRAAFEDRHNDNMKQYKTRPESLSLSGNVRLDPPSSPTLLSSSPPNTEFTTTESGIFSSSTTPTTYSKSSQKSWNSPTRRRSRLMYQRLEAQKNSKHSETPAVNSSHQYSHQFPQYDHSKQTKPLAENSQKGPPQLQQDLLKSYLEDLNLGGNGDMNKLRQSLGKSSNTSRPMSMHLDSHSIKSQTPLEKRPSYRRSKSATTLNQFIGVNGLPEISSSGHQVLKYSRALYSYRADVAGEVSFQKKDIMLVLNMQPDGWWMVELLRTGDVGLAPSNYLTDLQ</sequence>
<dbReference type="PANTHER" id="PTHR23065:SF7">
    <property type="entry name" value="NOSTRIN, ISOFORM H"/>
    <property type="match status" value="1"/>
</dbReference>
<evidence type="ECO:0000256" key="6">
    <source>
        <dbReference type="PROSITE-ProRule" id="PRU00192"/>
    </source>
</evidence>
<protein>
    <submittedName>
        <fullName evidence="11">Bud neck-localized, SH3 domain-containing protein required for cytokinesis</fullName>
    </submittedName>
</protein>
<keyword evidence="2 6" id="KW-0728">SH3 domain</keyword>
<dbReference type="SMR" id="C4R2D1"/>
<dbReference type="SUPFAM" id="SSF103657">
    <property type="entry name" value="BAR/IMD domain-like"/>
    <property type="match status" value="1"/>
</dbReference>
<dbReference type="OrthoDB" id="27823at2759"/>
<dbReference type="AlphaFoldDB" id="C4R2D1"/>
<keyword evidence="3" id="KW-0963">Cytoplasm</keyword>
<dbReference type="InterPro" id="IPR027267">
    <property type="entry name" value="AH/BAR_dom_sf"/>
</dbReference>
<evidence type="ECO:0000259" key="10">
    <source>
        <dbReference type="PROSITE" id="PS51741"/>
    </source>
</evidence>
<feature type="compositionally biased region" description="Low complexity" evidence="8">
    <location>
        <begin position="389"/>
        <end position="404"/>
    </location>
</feature>
<keyword evidence="4" id="KW-0597">Phosphoprotein</keyword>
<dbReference type="SMART" id="SM00326">
    <property type="entry name" value="SH3"/>
    <property type="match status" value="1"/>
</dbReference>
<evidence type="ECO:0000256" key="7">
    <source>
        <dbReference type="PROSITE-ProRule" id="PRU01077"/>
    </source>
</evidence>
<evidence type="ECO:0000256" key="5">
    <source>
        <dbReference type="ARBA" id="ARBA00023212"/>
    </source>
</evidence>
<dbReference type="CDD" id="cd07651">
    <property type="entry name" value="F-BAR_PombeCdc15_like"/>
    <property type="match status" value="1"/>
</dbReference>
<keyword evidence="7" id="KW-0175">Coiled coil</keyword>
<feature type="compositionally biased region" description="Polar residues" evidence="8">
    <location>
        <begin position="432"/>
        <end position="444"/>
    </location>
</feature>
<evidence type="ECO:0000256" key="4">
    <source>
        <dbReference type="ARBA" id="ARBA00022553"/>
    </source>
</evidence>
<evidence type="ECO:0000313" key="11">
    <source>
        <dbReference type="EMBL" id="CAY69655.1"/>
    </source>
</evidence>
<dbReference type="GeneID" id="8198664"/>
<dbReference type="Gene3D" id="2.30.30.40">
    <property type="entry name" value="SH3 Domains"/>
    <property type="match status" value="1"/>
</dbReference>
<feature type="compositionally biased region" description="Polar residues" evidence="8">
    <location>
        <begin position="377"/>
        <end position="388"/>
    </location>
</feature>
<dbReference type="FunCoup" id="C4R2D1">
    <property type="interactions" value="64"/>
</dbReference>
<keyword evidence="5" id="KW-0206">Cytoskeleton</keyword>
<dbReference type="SMART" id="SM00055">
    <property type="entry name" value="FCH"/>
    <property type="match status" value="1"/>
</dbReference>
<dbReference type="GO" id="GO:0005543">
    <property type="term" value="F:phospholipid binding"/>
    <property type="evidence" value="ECO:0007669"/>
    <property type="project" value="TreeGrafter"/>
</dbReference>